<name>A0ABU2JSR4_9ACTN</name>
<dbReference type="Proteomes" id="UP001183410">
    <property type="component" value="Unassembled WGS sequence"/>
</dbReference>
<dbReference type="RefSeq" id="WP_311668120.1">
    <property type="nucleotide sequence ID" value="NZ_JAVREO010000009.1"/>
</dbReference>
<sequence>MSRPQPVPATPALDAFLARAHAEPTVLGLVLSGSQVHDGMPTGTSDHDLHVVVAPDAADWITASDGFRSAELDLVVMTLDEFRRRGHPGDGWEWARYAYVHARVLLDRLGGGIGEILDRKRRLTPDERASATDGYLDAYTNQTYRSLKSFRDGRPEAGRWDAAESVPLLWSALFALHGRVRPYNKYLRWELTRQPLGAGRWAVDPLLATGRRLLTTGDPALQREVFGAVEELARAAGHGAVLDSWGADLTLLRPPGAAPA</sequence>
<organism evidence="1 2">
    <name type="scientific">Streptomyces chisholmiae</name>
    <dbReference type="NCBI Taxonomy" id="3075540"/>
    <lineage>
        <taxon>Bacteria</taxon>
        <taxon>Bacillati</taxon>
        <taxon>Actinomycetota</taxon>
        <taxon>Actinomycetes</taxon>
        <taxon>Kitasatosporales</taxon>
        <taxon>Streptomycetaceae</taxon>
        <taxon>Streptomyces</taxon>
    </lineage>
</organism>
<reference evidence="2" key="1">
    <citation type="submission" date="2023-07" db="EMBL/GenBank/DDBJ databases">
        <title>30 novel species of actinomycetes from the DSMZ collection.</title>
        <authorList>
            <person name="Nouioui I."/>
        </authorList>
    </citation>
    <scope>NUCLEOTIDE SEQUENCE [LARGE SCALE GENOMIC DNA]</scope>
    <source>
        <strain evidence="2">DSM 44915</strain>
    </source>
</reference>
<protein>
    <recommendedName>
        <fullName evidence="3">Nucleotidyltransferase domain-containing protein</fullName>
    </recommendedName>
</protein>
<evidence type="ECO:0000313" key="1">
    <source>
        <dbReference type="EMBL" id="MDT0268035.1"/>
    </source>
</evidence>
<proteinExistence type="predicted"/>
<evidence type="ECO:0000313" key="2">
    <source>
        <dbReference type="Proteomes" id="UP001183410"/>
    </source>
</evidence>
<evidence type="ECO:0008006" key="3">
    <source>
        <dbReference type="Google" id="ProtNLM"/>
    </source>
</evidence>
<accession>A0ABU2JSR4</accession>
<comment type="caution">
    <text evidence="1">The sequence shown here is derived from an EMBL/GenBank/DDBJ whole genome shotgun (WGS) entry which is preliminary data.</text>
</comment>
<gene>
    <name evidence="1" type="ORF">RM844_17275</name>
</gene>
<dbReference type="EMBL" id="JAVREO010000009">
    <property type="protein sequence ID" value="MDT0268035.1"/>
    <property type="molecule type" value="Genomic_DNA"/>
</dbReference>
<keyword evidence="2" id="KW-1185">Reference proteome</keyword>